<evidence type="ECO:0000256" key="1">
    <source>
        <dbReference type="SAM" id="MobiDB-lite"/>
    </source>
</evidence>
<dbReference type="AlphaFoldDB" id="A0A9C7PRL7"/>
<accession>A0A9C7PRL7</accession>
<organism evidence="2 3">
    <name type="scientific">Galdieria partita</name>
    <dbReference type="NCBI Taxonomy" id="83374"/>
    <lineage>
        <taxon>Eukaryota</taxon>
        <taxon>Rhodophyta</taxon>
        <taxon>Bangiophyceae</taxon>
        <taxon>Galdieriales</taxon>
        <taxon>Galdieriaceae</taxon>
        <taxon>Galdieria</taxon>
    </lineage>
</organism>
<name>A0A9C7PRL7_9RHOD</name>
<dbReference type="EMBL" id="BQMJ01000008">
    <property type="protein sequence ID" value="GJQ09438.1"/>
    <property type="molecule type" value="Genomic_DNA"/>
</dbReference>
<feature type="region of interest" description="Disordered" evidence="1">
    <location>
        <begin position="50"/>
        <end position="104"/>
    </location>
</feature>
<sequence>MLSKSSIPSPLEKWFGIAPQDIFYDKGLNTSDSISGNGFNTYNWGKEVLPESARNSKDISRAKEDSYISGRNTEHTVSREQTLSTTPPPPPPPPPPLSALVAGKPGKNFPKEADYCSESTLPLSCSSSVAVEQLEKKLDLIHGMMLQLIDSISQKKDGQQLLTSTTFFNSSFHSEVKKKTKEFKDSLSCVELFNVREKMMEELKIRLKQMGDPDRRTSGSSS</sequence>
<reference evidence="2" key="1">
    <citation type="journal article" date="2022" name="Proc. Natl. Acad. Sci. U.S.A.">
        <title>Life cycle and functional genomics of the unicellular red alga Galdieria for elucidating algal and plant evolution and industrial use.</title>
        <authorList>
            <person name="Hirooka S."/>
            <person name="Itabashi T."/>
            <person name="Ichinose T.M."/>
            <person name="Onuma R."/>
            <person name="Fujiwara T."/>
            <person name="Yamashita S."/>
            <person name="Jong L.W."/>
            <person name="Tomita R."/>
            <person name="Iwane A.H."/>
            <person name="Miyagishima S.Y."/>
        </authorList>
    </citation>
    <scope>NUCLEOTIDE SEQUENCE</scope>
    <source>
        <strain evidence="2">NBRC 102759</strain>
    </source>
</reference>
<keyword evidence="3" id="KW-1185">Reference proteome</keyword>
<evidence type="ECO:0000313" key="3">
    <source>
        <dbReference type="Proteomes" id="UP001061958"/>
    </source>
</evidence>
<dbReference type="OrthoDB" id="10537591at2759"/>
<evidence type="ECO:0000313" key="2">
    <source>
        <dbReference type="EMBL" id="GJQ09438.1"/>
    </source>
</evidence>
<reference evidence="2" key="2">
    <citation type="submission" date="2022-01" db="EMBL/GenBank/DDBJ databases">
        <authorList>
            <person name="Hirooka S."/>
            <person name="Miyagishima S.Y."/>
        </authorList>
    </citation>
    <scope>NUCLEOTIDE SEQUENCE</scope>
    <source>
        <strain evidence="2">NBRC 102759</strain>
    </source>
</reference>
<proteinExistence type="predicted"/>
<feature type="compositionally biased region" description="Basic and acidic residues" evidence="1">
    <location>
        <begin position="54"/>
        <end position="78"/>
    </location>
</feature>
<protein>
    <submittedName>
        <fullName evidence="2">Uncharacterized protein</fullName>
    </submittedName>
</protein>
<feature type="compositionally biased region" description="Pro residues" evidence="1">
    <location>
        <begin position="86"/>
        <end position="97"/>
    </location>
</feature>
<comment type="caution">
    <text evidence="2">The sequence shown here is derived from an EMBL/GenBank/DDBJ whole genome shotgun (WGS) entry which is preliminary data.</text>
</comment>
<dbReference type="Proteomes" id="UP001061958">
    <property type="component" value="Unassembled WGS sequence"/>
</dbReference>
<dbReference type="SUPFAM" id="SSF101447">
    <property type="entry name" value="Formin homology 2 domain (FH2 domain)"/>
    <property type="match status" value="1"/>
</dbReference>
<gene>
    <name evidence="2" type="ORF">GpartN1_g1229.t1</name>
</gene>